<dbReference type="InterPro" id="IPR015813">
    <property type="entry name" value="Pyrv/PenolPyrv_kinase-like_dom"/>
</dbReference>
<comment type="subunit">
    <text evidence="10">Homotetramer.</text>
</comment>
<sequence>MSKKSPLKQDIKMLGALLGETIKEQVGEEFFVKLEQIRLLSKRARKKNDEAADKELKELIRTLSNEEIKNMTRAFGQFLNLANITEGHHSMNELKLYDEDSLTKHLTQLTQIIPQLLADGRTKEEVNNTIANMNIELVMTAHPTEVKRRTLLHKHAKISQLLDNKDHHHLTPSEIREVNDSLSILITSLWESDEIRRIRPTPFEEAKWGLAIIEDTVWDAIPRFMRELDNILEKYTGQKLPNWASPIKFASWMGGDRDGNPNVTFETTERVCLLNRWTAAELYYQSINNAIQCISSTSCSDELRAIVGDAHEPYRAFLRPFRARFLETKKWAQAQLEGEVYKSSLPLMEDIEELREALNICHRSLAETSGKRLADASLLDLMRRLSCFGLNILNLDIRQESTRHMNVINAITEYLGEGSYADWPEDKKQEFLVRELQNKRPLMPSNMAFDEECQEVVDTVKTIAQQPPEALGAYVISMARTASDVLAVHLLQKECGVQNPLRVAPLFETLEDLENSGDIMEQLFSIDWYKNNIDGAQEVMIGYSDSGKDAGKLAASWAQYTAQEALHTVSKNHNVKLTLFHGRGGSVGRGGGPVEHALMSQPPGTVAGRMRVTEQGEVIQQKYSTADAACYNLHLYIAAVLQATLAKPPLPKQEWRDIMDSMSKTSCDAYRDIVRGRENFVKYFRQVTPEQELGRLHIGSRPAKRKKSGGIESLRAIPWIFAWTQTRSMLPAWLGIGEALDEALKEGHYDLIQEMIQEWPFFYFIMDMLDMVLVKTDYRVSAYYEELLADDDVKDLGIELRDKLKQTIAVSEDVVAGLSAQEDRIALRASIKVRNPYADTLNYLQGEVMRRLYKENQDGDPVLEDAVMATIAGIAAAMKNTG</sequence>
<keyword evidence="14" id="KW-1185">Reference proteome</keyword>
<dbReference type="PROSITE" id="PS00393">
    <property type="entry name" value="PEPCASE_2"/>
    <property type="match status" value="1"/>
</dbReference>
<gene>
    <name evidence="10 13" type="primary">ppc</name>
    <name evidence="13" type="ORF">PQO03_04665</name>
</gene>
<organism evidence="13 14">
    <name type="scientific">Lentisphaera profundi</name>
    <dbReference type="NCBI Taxonomy" id="1658616"/>
    <lineage>
        <taxon>Bacteria</taxon>
        <taxon>Pseudomonadati</taxon>
        <taxon>Lentisphaerota</taxon>
        <taxon>Lentisphaeria</taxon>
        <taxon>Lentisphaerales</taxon>
        <taxon>Lentisphaeraceae</taxon>
        <taxon>Lentisphaera</taxon>
    </lineage>
</organism>
<dbReference type="InterPro" id="IPR022805">
    <property type="entry name" value="PEP_COase_bac/pln-type"/>
</dbReference>
<comment type="catalytic activity">
    <reaction evidence="9 10">
        <text>oxaloacetate + phosphate = phosphoenolpyruvate + hydrogencarbonate</text>
        <dbReference type="Rhea" id="RHEA:28370"/>
        <dbReference type="ChEBI" id="CHEBI:16452"/>
        <dbReference type="ChEBI" id="CHEBI:17544"/>
        <dbReference type="ChEBI" id="CHEBI:43474"/>
        <dbReference type="ChEBI" id="CHEBI:58702"/>
        <dbReference type="EC" id="4.1.1.31"/>
    </reaction>
</comment>
<dbReference type="Gene3D" id="1.20.1440.90">
    <property type="entry name" value="Phosphoenolpyruvate/pyruvate domain"/>
    <property type="match status" value="1"/>
</dbReference>
<dbReference type="InterPro" id="IPR033129">
    <property type="entry name" value="PEPCASE_His_AS"/>
</dbReference>
<evidence type="ECO:0000256" key="12">
    <source>
        <dbReference type="PROSITE-ProRule" id="PRU10112"/>
    </source>
</evidence>
<evidence type="ECO:0000256" key="10">
    <source>
        <dbReference type="HAMAP-Rule" id="MF_00595"/>
    </source>
</evidence>
<dbReference type="InterPro" id="IPR018129">
    <property type="entry name" value="PEP_COase_Lys_AS"/>
</dbReference>
<dbReference type="RefSeq" id="WP_274151502.1">
    <property type="nucleotide sequence ID" value="NZ_CP117811.1"/>
</dbReference>
<dbReference type="HAMAP" id="MF_00595">
    <property type="entry name" value="PEPcase_type1"/>
    <property type="match status" value="1"/>
</dbReference>
<evidence type="ECO:0000256" key="1">
    <source>
        <dbReference type="ARBA" id="ARBA00001946"/>
    </source>
</evidence>
<evidence type="ECO:0000256" key="11">
    <source>
        <dbReference type="PROSITE-ProRule" id="PRU10111"/>
    </source>
</evidence>
<dbReference type="EC" id="4.1.1.31" evidence="4 10"/>
<name>A0ABY7VYW5_9BACT</name>
<comment type="cofactor">
    <cofactor evidence="1 10">
        <name>Mg(2+)</name>
        <dbReference type="ChEBI" id="CHEBI:18420"/>
    </cofactor>
</comment>
<evidence type="ECO:0000256" key="9">
    <source>
        <dbReference type="ARBA" id="ARBA00048995"/>
    </source>
</evidence>
<dbReference type="PRINTS" id="PR00150">
    <property type="entry name" value="PEPCARBXLASE"/>
</dbReference>
<accession>A0ABY7VYW5</accession>
<feature type="active site" evidence="10 12">
    <location>
        <position position="548"/>
    </location>
</feature>
<feature type="active site" evidence="10 11">
    <location>
        <position position="142"/>
    </location>
</feature>
<evidence type="ECO:0000256" key="4">
    <source>
        <dbReference type="ARBA" id="ARBA00012305"/>
    </source>
</evidence>
<evidence type="ECO:0000256" key="8">
    <source>
        <dbReference type="ARBA" id="ARBA00023300"/>
    </source>
</evidence>
<comment type="similarity">
    <text evidence="3 10">Belongs to the PEPCase type 1 family.</text>
</comment>
<comment type="function">
    <text evidence="2 10">Forms oxaloacetate, a four-carbon dicarboxylic acid source for the tricarboxylic acid cycle.</text>
</comment>
<dbReference type="EMBL" id="CP117811">
    <property type="protein sequence ID" value="WDE97243.1"/>
    <property type="molecule type" value="Genomic_DNA"/>
</dbReference>
<evidence type="ECO:0000256" key="5">
    <source>
        <dbReference type="ARBA" id="ARBA00022419"/>
    </source>
</evidence>
<evidence type="ECO:0000256" key="2">
    <source>
        <dbReference type="ARBA" id="ARBA00003670"/>
    </source>
</evidence>
<evidence type="ECO:0000256" key="6">
    <source>
        <dbReference type="ARBA" id="ARBA00022842"/>
    </source>
</evidence>
<evidence type="ECO:0000256" key="3">
    <source>
        <dbReference type="ARBA" id="ARBA00008346"/>
    </source>
</evidence>
<dbReference type="GO" id="GO:0008964">
    <property type="term" value="F:phosphoenolpyruvate carboxylase activity"/>
    <property type="evidence" value="ECO:0007669"/>
    <property type="project" value="UniProtKB-EC"/>
</dbReference>
<dbReference type="InterPro" id="IPR021135">
    <property type="entry name" value="PEP_COase"/>
</dbReference>
<proteinExistence type="inferred from homology"/>
<dbReference type="NCBIfam" id="NF000584">
    <property type="entry name" value="PRK00009.1"/>
    <property type="match status" value="1"/>
</dbReference>
<keyword evidence="8 10" id="KW-0120">Carbon dioxide fixation</keyword>
<evidence type="ECO:0000313" key="13">
    <source>
        <dbReference type="EMBL" id="WDE97243.1"/>
    </source>
</evidence>
<dbReference type="SUPFAM" id="SSF51621">
    <property type="entry name" value="Phosphoenolpyruvate/pyruvate domain"/>
    <property type="match status" value="1"/>
</dbReference>
<evidence type="ECO:0000313" key="14">
    <source>
        <dbReference type="Proteomes" id="UP001214250"/>
    </source>
</evidence>
<keyword evidence="7 10" id="KW-0456">Lyase</keyword>
<protein>
    <recommendedName>
        <fullName evidence="5 10">Phosphoenolpyruvate carboxylase</fullName>
        <shortName evidence="10">PEPC</shortName>
        <shortName evidence="10">PEPCase</shortName>
        <ecNumber evidence="4 10">4.1.1.31</ecNumber>
    </recommendedName>
</protein>
<reference evidence="13 14" key="1">
    <citation type="submission" date="2023-02" db="EMBL/GenBank/DDBJ databases">
        <title>Genome sequence of Lentisphaera profundi SAORIC-696.</title>
        <authorList>
            <person name="Kim e."/>
            <person name="Cho J.-C."/>
            <person name="Choi A."/>
            <person name="Kang I."/>
        </authorList>
    </citation>
    <scope>NUCLEOTIDE SEQUENCE [LARGE SCALE GENOMIC DNA]</scope>
    <source>
        <strain evidence="13 14">SAORIC-696</strain>
    </source>
</reference>
<dbReference type="PANTHER" id="PTHR30523:SF6">
    <property type="entry name" value="PHOSPHOENOLPYRUVATE CARBOXYLASE"/>
    <property type="match status" value="1"/>
</dbReference>
<evidence type="ECO:0000256" key="7">
    <source>
        <dbReference type="ARBA" id="ARBA00023239"/>
    </source>
</evidence>
<keyword evidence="6 10" id="KW-0460">Magnesium</keyword>
<dbReference type="Proteomes" id="UP001214250">
    <property type="component" value="Chromosome 1"/>
</dbReference>
<dbReference type="PANTHER" id="PTHR30523">
    <property type="entry name" value="PHOSPHOENOLPYRUVATE CARBOXYLASE"/>
    <property type="match status" value="1"/>
</dbReference>
<dbReference type="PROSITE" id="PS00781">
    <property type="entry name" value="PEPCASE_1"/>
    <property type="match status" value="1"/>
</dbReference>
<dbReference type="Pfam" id="PF00311">
    <property type="entry name" value="PEPcase"/>
    <property type="match status" value="1"/>
</dbReference>